<feature type="transmembrane region" description="Helical" evidence="8">
    <location>
        <begin position="74"/>
        <end position="93"/>
    </location>
</feature>
<feature type="transmembrane region" description="Helical" evidence="8">
    <location>
        <begin position="365"/>
        <end position="387"/>
    </location>
</feature>
<dbReference type="Gene3D" id="1.10.3720.10">
    <property type="entry name" value="MetI-like"/>
    <property type="match status" value="2"/>
</dbReference>
<feature type="domain" description="ABC transmembrane type-1" evidence="9">
    <location>
        <begin position="67"/>
        <end position="275"/>
    </location>
</feature>
<comment type="subcellular location">
    <subcellularLocation>
        <location evidence="1">Cell inner membrane</location>
        <topology evidence="1">Multi-pass membrane protein</topology>
    </subcellularLocation>
    <subcellularLocation>
        <location evidence="8">Cell membrane</location>
        <topology evidence="8">Multi-pass membrane protein</topology>
    </subcellularLocation>
</comment>
<feature type="domain" description="ABC transmembrane type-1" evidence="9">
    <location>
        <begin position="361"/>
        <end position="559"/>
    </location>
</feature>
<dbReference type="AlphaFoldDB" id="A0A512BPE0"/>
<keyword evidence="7 8" id="KW-0472">Membrane</keyword>
<feature type="transmembrane region" description="Helical" evidence="8">
    <location>
        <begin position="154"/>
        <end position="174"/>
    </location>
</feature>
<keyword evidence="5 8" id="KW-0812">Transmembrane</keyword>
<dbReference type="RefSeq" id="WP_170148892.1">
    <property type="nucleotide sequence ID" value="NZ_BJYU01000016.1"/>
</dbReference>
<dbReference type="InterPro" id="IPR035906">
    <property type="entry name" value="MetI-like_sf"/>
</dbReference>
<gene>
    <name evidence="10" type="ORF">MAE02_15220</name>
</gene>
<keyword evidence="11" id="KW-1185">Reference proteome</keyword>
<feature type="transmembrane region" description="Helical" evidence="8">
    <location>
        <begin position="307"/>
        <end position="330"/>
    </location>
</feature>
<feature type="transmembrane region" description="Helical" evidence="8">
    <location>
        <begin position="433"/>
        <end position="451"/>
    </location>
</feature>
<evidence type="ECO:0000256" key="8">
    <source>
        <dbReference type="RuleBase" id="RU363032"/>
    </source>
</evidence>
<dbReference type="GO" id="GO:0055085">
    <property type="term" value="P:transmembrane transport"/>
    <property type="evidence" value="ECO:0007669"/>
    <property type="project" value="InterPro"/>
</dbReference>
<dbReference type="InterPro" id="IPR000515">
    <property type="entry name" value="MetI-like"/>
</dbReference>
<feature type="transmembrane region" description="Helical" evidence="8">
    <location>
        <begin position="208"/>
        <end position="233"/>
    </location>
</feature>
<dbReference type="CDD" id="cd06261">
    <property type="entry name" value="TM_PBP2"/>
    <property type="match status" value="2"/>
</dbReference>
<dbReference type="Pfam" id="PF00528">
    <property type="entry name" value="BPD_transp_1"/>
    <property type="match status" value="2"/>
</dbReference>
<evidence type="ECO:0000256" key="6">
    <source>
        <dbReference type="ARBA" id="ARBA00022989"/>
    </source>
</evidence>
<accession>A0A512BPE0</accession>
<feature type="transmembrane region" description="Helical" evidence="8">
    <location>
        <begin position="483"/>
        <end position="504"/>
    </location>
</feature>
<comment type="caution">
    <text evidence="10">The sequence shown here is derived from an EMBL/GenBank/DDBJ whole genome shotgun (WGS) entry which is preliminary data.</text>
</comment>
<dbReference type="PROSITE" id="PS50928">
    <property type="entry name" value="ABC_TM1"/>
    <property type="match status" value="2"/>
</dbReference>
<dbReference type="Proteomes" id="UP000321085">
    <property type="component" value="Unassembled WGS sequence"/>
</dbReference>
<keyword evidence="2 8" id="KW-0813">Transport</keyword>
<feature type="transmembrane region" description="Helical" evidence="8">
    <location>
        <begin position="253"/>
        <end position="275"/>
    </location>
</feature>
<dbReference type="SUPFAM" id="SSF161098">
    <property type="entry name" value="MetI-like"/>
    <property type="match status" value="2"/>
</dbReference>
<keyword evidence="6 8" id="KW-1133">Transmembrane helix</keyword>
<protein>
    <submittedName>
        <fullName evidence="10">ABC transporter permease</fullName>
    </submittedName>
</protein>
<dbReference type="PANTHER" id="PTHR43357:SF3">
    <property type="entry name" value="FE(3+)-TRANSPORT SYSTEM PERMEASE PROTEIN FBPB 2"/>
    <property type="match status" value="1"/>
</dbReference>
<reference evidence="10 11" key="1">
    <citation type="submission" date="2019-07" db="EMBL/GenBank/DDBJ databases">
        <title>Whole genome shotgun sequence of Microvirga aerophila NBRC 106136.</title>
        <authorList>
            <person name="Hosoyama A."/>
            <person name="Uohara A."/>
            <person name="Ohji S."/>
            <person name="Ichikawa N."/>
        </authorList>
    </citation>
    <scope>NUCLEOTIDE SEQUENCE [LARGE SCALE GENOMIC DNA]</scope>
    <source>
        <strain evidence="10 11">NBRC 106136</strain>
    </source>
</reference>
<organism evidence="10 11">
    <name type="scientific">Microvirga aerophila</name>
    <dbReference type="NCBI Taxonomy" id="670291"/>
    <lineage>
        <taxon>Bacteria</taxon>
        <taxon>Pseudomonadati</taxon>
        <taxon>Pseudomonadota</taxon>
        <taxon>Alphaproteobacteria</taxon>
        <taxon>Hyphomicrobiales</taxon>
        <taxon>Methylobacteriaceae</taxon>
        <taxon>Microvirga</taxon>
    </lineage>
</organism>
<evidence type="ECO:0000256" key="2">
    <source>
        <dbReference type="ARBA" id="ARBA00022448"/>
    </source>
</evidence>
<evidence type="ECO:0000256" key="3">
    <source>
        <dbReference type="ARBA" id="ARBA00022475"/>
    </source>
</evidence>
<feature type="transmembrane region" description="Helical" evidence="8">
    <location>
        <begin position="105"/>
        <end position="125"/>
    </location>
</feature>
<proteinExistence type="inferred from homology"/>
<dbReference type="EMBL" id="BJYU01000016">
    <property type="protein sequence ID" value="GEO13826.1"/>
    <property type="molecule type" value="Genomic_DNA"/>
</dbReference>
<comment type="similarity">
    <text evidence="8">Belongs to the binding-protein-dependent transport system permease family.</text>
</comment>
<evidence type="ECO:0000256" key="7">
    <source>
        <dbReference type="ARBA" id="ARBA00023136"/>
    </source>
</evidence>
<evidence type="ECO:0000256" key="1">
    <source>
        <dbReference type="ARBA" id="ARBA00004429"/>
    </source>
</evidence>
<evidence type="ECO:0000313" key="11">
    <source>
        <dbReference type="Proteomes" id="UP000321085"/>
    </source>
</evidence>
<name>A0A512BPE0_9HYPH</name>
<dbReference type="GO" id="GO:0005886">
    <property type="term" value="C:plasma membrane"/>
    <property type="evidence" value="ECO:0007669"/>
    <property type="project" value="UniProtKB-SubCell"/>
</dbReference>
<feature type="transmembrane region" description="Helical" evidence="8">
    <location>
        <begin position="533"/>
        <end position="555"/>
    </location>
</feature>
<evidence type="ECO:0000256" key="4">
    <source>
        <dbReference type="ARBA" id="ARBA00022519"/>
    </source>
</evidence>
<sequence length="571" mass="59941">MKTSVAFERSFFDREGGALAVLAIVVASTLAALPIGRLSLAALAPGGVLTYGAALDTIMSRAGLRATWATLETATISSAVALVLGATLALVLAATDVRGRQRLTFLFVLSMLISPQVAAVAYLSLVGPASPLLNTLGLAPEPGSMNPLLGRDGISLVLGLHHAPLVFIILMAGLKRIPRSLVEAARIDRASPWTITRTILVPLLKPHLINAALLAFVAGVGNFGIAAVLGLPVNYVTLPTLIYRRLSSFGPTVIGDAAVLGTAVAVIAGIGVLAARFAARQASVHLEDEARLEPFWCLKRWRLPVEVILWTLISVVLLLPGAGLFAAALVPSYGVPLSTSTVTLDNFTEVLLRQQGTARAFGNSLFFAAGSAFVLACLAIPMSYVLARRSPRMSRPLLALIEMPYALPGVVLAVAFILLFLKPLPLVGVSLYATPWIILLAYIARFLPVALKPALAAMEQFDPAQEEAAALDGARILRRLRDIIAPSLFTSVAAGGLLVFLLAFSELTVSSLLWSTGTETVGVILFSLEEAGLASQAAAVGVITALVVTATMLALNAMSAHLPEGVLPWRT</sequence>
<keyword evidence="4" id="KW-0997">Cell inner membrane</keyword>
<keyword evidence="3" id="KW-1003">Cell membrane</keyword>
<dbReference type="PANTHER" id="PTHR43357">
    <property type="entry name" value="INNER MEMBRANE ABC TRANSPORTER PERMEASE PROTEIN YDCV"/>
    <property type="match status" value="1"/>
</dbReference>
<evidence type="ECO:0000313" key="10">
    <source>
        <dbReference type="EMBL" id="GEO13826.1"/>
    </source>
</evidence>
<evidence type="ECO:0000259" key="9">
    <source>
        <dbReference type="PROSITE" id="PS50928"/>
    </source>
</evidence>
<evidence type="ECO:0000256" key="5">
    <source>
        <dbReference type="ARBA" id="ARBA00022692"/>
    </source>
</evidence>
<feature type="transmembrane region" description="Helical" evidence="8">
    <location>
        <begin position="399"/>
        <end position="421"/>
    </location>
</feature>